<reference evidence="3 4" key="1">
    <citation type="submission" date="2014-04" db="EMBL/GenBank/DDBJ databases">
        <authorList>
            <consortium name="DOE Joint Genome Institute"/>
            <person name="Kuo A."/>
            <person name="Gay G."/>
            <person name="Dore J."/>
            <person name="Kohler A."/>
            <person name="Nagy L.G."/>
            <person name="Floudas D."/>
            <person name="Copeland A."/>
            <person name="Barry K.W."/>
            <person name="Cichocki N."/>
            <person name="Veneault-Fourrey C."/>
            <person name="LaButti K."/>
            <person name="Lindquist E.A."/>
            <person name="Lipzen A."/>
            <person name="Lundell T."/>
            <person name="Morin E."/>
            <person name="Murat C."/>
            <person name="Sun H."/>
            <person name="Tunlid A."/>
            <person name="Henrissat B."/>
            <person name="Grigoriev I.V."/>
            <person name="Hibbett D.S."/>
            <person name="Martin F."/>
            <person name="Nordberg H.P."/>
            <person name="Cantor M.N."/>
            <person name="Hua S.X."/>
        </authorList>
    </citation>
    <scope>NUCLEOTIDE SEQUENCE [LARGE SCALE GENOMIC DNA]</scope>
    <source>
        <strain evidence="4">h7</strain>
    </source>
</reference>
<evidence type="ECO:0000256" key="2">
    <source>
        <dbReference type="SAM" id="Phobius"/>
    </source>
</evidence>
<gene>
    <name evidence="3" type="ORF">M413DRAFT_410625</name>
</gene>
<dbReference type="HOGENOM" id="CLU_036313_0_0_1"/>
<dbReference type="EMBL" id="KN831779">
    <property type="protein sequence ID" value="KIM42020.1"/>
    <property type="molecule type" value="Genomic_DNA"/>
</dbReference>
<protein>
    <submittedName>
        <fullName evidence="3">Uncharacterized protein</fullName>
    </submittedName>
</protein>
<evidence type="ECO:0000256" key="1">
    <source>
        <dbReference type="SAM" id="MobiDB-lite"/>
    </source>
</evidence>
<sequence length="364" mass="38811">MSIGPSRFIAVDDTSPVISYQGPWTEGAPTTTQLGRPFNDTLHELTGSGSLSFSFTGSSVSVIGSFMSPTLPSWACFVDGFALISNNISDIDLLNNNVEICSLQNIVIKPTPSNLTVVATGTADVPFLFDHIQYAPDGSTSLDNATVIVDAFDNQIQYDSGWNKLESIGMETLAQNASLTFDFVGIQITWITTVAFNPNTTVNGSAQYSIDNGTFFPIQVAAHNSTIQTYDLVSFQTPELSPGLHRLCVLYGFTNESSAPLVLDHFLIQNLTIPTFTPTPPTPTSSTSSSTSPGSAASAQIPTSTQTHYNARLSKGAVGGIVIGTLIGAVIIFILVIRFIKRRSAAADPQPGYAAYQDYGDGQR</sequence>
<keyword evidence="2" id="KW-1133">Transmembrane helix</keyword>
<name>A0A0C3BZJ9_HEBCY</name>
<keyword evidence="2" id="KW-0472">Membrane</keyword>
<evidence type="ECO:0000313" key="4">
    <source>
        <dbReference type="Proteomes" id="UP000053424"/>
    </source>
</evidence>
<dbReference type="Gene3D" id="2.60.120.260">
    <property type="entry name" value="Galactose-binding domain-like"/>
    <property type="match status" value="1"/>
</dbReference>
<keyword evidence="4" id="KW-1185">Reference proteome</keyword>
<proteinExistence type="predicted"/>
<keyword evidence="2" id="KW-0812">Transmembrane</keyword>
<feature type="transmembrane region" description="Helical" evidence="2">
    <location>
        <begin position="317"/>
        <end position="340"/>
    </location>
</feature>
<dbReference type="Proteomes" id="UP000053424">
    <property type="component" value="Unassembled WGS sequence"/>
</dbReference>
<reference evidence="4" key="2">
    <citation type="submission" date="2015-01" db="EMBL/GenBank/DDBJ databases">
        <title>Evolutionary Origins and Diversification of the Mycorrhizal Mutualists.</title>
        <authorList>
            <consortium name="DOE Joint Genome Institute"/>
            <consortium name="Mycorrhizal Genomics Consortium"/>
            <person name="Kohler A."/>
            <person name="Kuo A."/>
            <person name="Nagy L.G."/>
            <person name="Floudas D."/>
            <person name="Copeland A."/>
            <person name="Barry K.W."/>
            <person name="Cichocki N."/>
            <person name="Veneault-Fourrey C."/>
            <person name="LaButti K."/>
            <person name="Lindquist E.A."/>
            <person name="Lipzen A."/>
            <person name="Lundell T."/>
            <person name="Morin E."/>
            <person name="Murat C."/>
            <person name="Riley R."/>
            <person name="Ohm R."/>
            <person name="Sun H."/>
            <person name="Tunlid A."/>
            <person name="Henrissat B."/>
            <person name="Grigoriev I.V."/>
            <person name="Hibbett D.S."/>
            <person name="Martin F."/>
        </authorList>
    </citation>
    <scope>NUCLEOTIDE SEQUENCE [LARGE SCALE GENOMIC DNA]</scope>
    <source>
        <strain evidence="4">h7</strain>
    </source>
</reference>
<organism evidence="3 4">
    <name type="scientific">Hebeloma cylindrosporum</name>
    <dbReference type="NCBI Taxonomy" id="76867"/>
    <lineage>
        <taxon>Eukaryota</taxon>
        <taxon>Fungi</taxon>
        <taxon>Dikarya</taxon>
        <taxon>Basidiomycota</taxon>
        <taxon>Agaricomycotina</taxon>
        <taxon>Agaricomycetes</taxon>
        <taxon>Agaricomycetidae</taxon>
        <taxon>Agaricales</taxon>
        <taxon>Agaricineae</taxon>
        <taxon>Hymenogastraceae</taxon>
        <taxon>Hebeloma</taxon>
    </lineage>
</organism>
<evidence type="ECO:0000313" key="3">
    <source>
        <dbReference type="EMBL" id="KIM42020.1"/>
    </source>
</evidence>
<feature type="compositionally biased region" description="Low complexity" evidence="1">
    <location>
        <begin position="284"/>
        <end position="293"/>
    </location>
</feature>
<dbReference type="STRING" id="686832.A0A0C3BZJ9"/>
<feature type="region of interest" description="Disordered" evidence="1">
    <location>
        <begin position="277"/>
        <end position="301"/>
    </location>
</feature>
<dbReference type="AlphaFoldDB" id="A0A0C3BZJ9"/>
<accession>A0A0C3BZJ9</accession>
<dbReference type="OrthoDB" id="3052647at2759"/>